<dbReference type="PROSITE" id="PS50222">
    <property type="entry name" value="EF_HAND_2"/>
    <property type="match status" value="1"/>
</dbReference>
<protein>
    <submittedName>
        <fullName evidence="1">Tegument antigen</fullName>
    </submittedName>
</protein>
<dbReference type="AlphaFoldDB" id="A0A2H1CQ25"/>
<dbReference type="GO" id="GO:0005509">
    <property type="term" value="F:calcium ion binding"/>
    <property type="evidence" value="ECO:0007669"/>
    <property type="project" value="InterPro"/>
</dbReference>
<proteinExistence type="predicted"/>
<reference evidence="1" key="1">
    <citation type="submission" date="2019-03" db="EMBL/GenBank/DDBJ databases">
        <title>Improved annotation for the trematode Fasciola hepatica.</title>
        <authorList>
            <person name="Choi Y.-J."/>
            <person name="Martin J."/>
            <person name="Mitreva M."/>
        </authorList>
    </citation>
    <scope>NUCLEOTIDE SEQUENCE [LARGE SCALE GENOMIC DNA]</scope>
</reference>
<organism evidence="1 2">
    <name type="scientific">Fasciola hepatica</name>
    <name type="common">Liver fluke</name>
    <dbReference type="NCBI Taxonomy" id="6192"/>
    <lineage>
        <taxon>Eukaryota</taxon>
        <taxon>Metazoa</taxon>
        <taxon>Spiralia</taxon>
        <taxon>Lophotrochozoa</taxon>
        <taxon>Platyhelminthes</taxon>
        <taxon>Trematoda</taxon>
        <taxon>Digenea</taxon>
        <taxon>Plagiorchiida</taxon>
        <taxon>Echinostomata</taxon>
        <taxon>Echinostomatoidea</taxon>
        <taxon>Fasciolidae</taxon>
        <taxon>Fasciola</taxon>
    </lineage>
</organism>
<dbReference type="SUPFAM" id="SSF47473">
    <property type="entry name" value="EF-hand"/>
    <property type="match status" value="1"/>
</dbReference>
<name>A0A2H1CQ25_FASHE</name>
<dbReference type="Gene3D" id="1.10.238.10">
    <property type="entry name" value="EF-hand"/>
    <property type="match status" value="1"/>
</dbReference>
<dbReference type="InterPro" id="IPR011992">
    <property type="entry name" value="EF-hand-dom_pair"/>
</dbReference>
<dbReference type="Proteomes" id="UP000230066">
    <property type="component" value="Unassembled WGS sequence"/>
</dbReference>
<dbReference type="Gene3D" id="3.30.740.10">
    <property type="entry name" value="Protein Inhibitor Of Neuronal Nitric Oxide Synthase"/>
    <property type="match status" value="1"/>
</dbReference>
<evidence type="ECO:0000313" key="1">
    <source>
        <dbReference type="EMBL" id="THD27239.1"/>
    </source>
</evidence>
<dbReference type="InterPro" id="IPR037177">
    <property type="entry name" value="DLC_sf"/>
</dbReference>
<dbReference type="InterPro" id="IPR002048">
    <property type="entry name" value="EF_hand_dom"/>
</dbReference>
<dbReference type="SUPFAM" id="SSF54648">
    <property type="entry name" value="DLC"/>
    <property type="match status" value="1"/>
</dbReference>
<dbReference type="EMBL" id="JXXN02000485">
    <property type="protein sequence ID" value="THD27239.1"/>
    <property type="molecule type" value="Genomic_DNA"/>
</dbReference>
<dbReference type="GO" id="GO:0007017">
    <property type="term" value="P:microtubule-based process"/>
    <property type="evidence" value="ECO:0007669"/>
    <property type="project" value="InterPro"/>
</dbReference>
<dbReference type="GO" id="GO:0030286">
    <property type="term" value="C:dynein complex"/>
    <property type="evidence" value="ECO:0007669"/>
    <property type="project" value="InterPro"/>
</dbReference>
<keyword evidence="2" id="KW-1185">Reference proteome</keyword>
<sequence length="183" mass="21468">MDAFLEAFCALDEDNREVISLNDLHSYNSKHYLEDSFPQKFMSIFDKENSGTITVDQFCRTLGLVPKNVRDFRRRRTTHLLEELTPSDLEMVHDDMDIEIKLRIYRLLLNDLRQAGQQTNINVGQLDTAVKNLKKYLESVHGRAWQIIISINQQLAWFNYLPGYMLHFCLGRFAVLIWKTPAE</sequence>
<evidence type="ECO:0000313" key="2">
    <source>
        <dbReference type="Proteomes" id="UP000230066"/>
    </source>
</evidence>
<comment type="caution">
    <text evidence="1">The sequence shown here is derived from an EMBL/GenBank/DDBJ whole genome shotgun (WGS) entry which is preliminary data.</text>
</comment>
<accession>A0A2H1CQ25</accession>
<gene>
    <name evidence="1" type="ORF">D915_001979</name>
</gene>